<reference evidence="1" key="1">
    <citation type="submission" date="2017-12" db="EMBL/GenBank/DDBJ databases">
        <title>First report on the novel genomospecies/subspecies of Pectobacterium carotovorum in Russia.</title>
        <authorList>
            <person name="Shirshikov F.V."/>
            <person name="Miroshnikov K."/>
            <person name="Toshakov S.V."/>
            <person name="Kabanova A.P."/>
            <person name="Barannik A.P."/>
            <person name="Shneider M."/>
            <person name="Ignatov A.N."/>
            <person name="Miroshnikov K.A."/>
        </authorList>
    </citation>
    <scope>NUCLEOTIDE SEQUENCE [LARGE SCALE GENOMIC DNA]</scope>
    <source>
        <strain evidence="1">F131</strain>
    </source>
</reference>
<gene>
    <name evidence="1" type="ORF">F131LOC_02131</name>
</gene>
<dbReference type="EMBL" id="PDVW01000010">
    <property type="protein sequence ID" value="POY50002.1"/>
    <property type="molecule type" value="Genomic_DNA"/>
</dbReference>
<sequence length="38" mass="4215">MLCVSIVHLPYNNGVISPHLHIYGAPNAMLGLTVNWLR</sequence>
<name>A0A855MDH2_9GAMM</name>
<evidence type="ECO:0000313" key="1">
    <source>
        <dbReference type="EMBL" id="POY50002.1"/>
    </source>
</evidence>
<dbReference type="AlphaFoldDB" id="A0A855MDH2"/>
<accession>A0A855MDH2</accession>
<comment type="caution">
    <text evidence="1">The sequence shown here is derived from an EMBL/GenBank/DDBJ whole genome shotgun (WGS) entry which is preliminary data.</text>
</comment>
<protein>
    <submittedName>
        <fullName evidence="1">Uncharacterized protein</fullName>
    </submittedName>
</protein>
<organism evidence="1">
    <name type="scientific">Pectobacterium versatile</name>
    <dbReference type="NCBI Taxonomy" id="2488639"/>
    <lineage>
        <taxon>Bacteria</taxon>
        <taxon>Pseudomonadati</taxon>
        <taxon>Pseudomonadota</taxon>
        <taxon>Gammaproteobacteria</taxon>
        <taxon>Enterobacterales</taxon>
        <taxon>Pectobacteriaceae</taxon>
        <taxon>Pectobacterium</taxon>
    </lineage>
</organism>
<proteinExistence type="predicted"/>